<evidence type="ECO:0000313" key="8">
    <source>
        <dbReference type="Proteomes" id="UP001629156"/>
    </source>
</evidence>
<dbReference type="PANTHER" id="PTHR30469:SF11">
    <property type="entry name" value="BLL4320 PROTEIN"/>
    <property type="match status" value="1"/>
</dbReference>
<dbReference type="Gene3D" id="2.40.420.20">
    <property type="match status" value="1"/>
</dbReference>
<accession>A0ABW8Z237</accession>
<dbReference type="EMBL" id="JBELPZ010000019">
    <property type="protein sequence ID" value="MFL9845595.1"/>
    <property type="molecule type" value="Genomic_DNA"/>
</dbReference>
<dbReference type="Gene3D" id="2.40.50.100">
    <property type="match status" value="1"/>
</dbReference>
<dbReference type="Pfam" id="PF25990">
    <property type="entry name" value="Beta-barrel_YknX"/>
    <property type="match status" value="1"/>
</dbReference>
<dbReference type="Pfam" id="PF25989">
    <property type="entry name" value="YknX_C"/>
    <property type="match status" value="1"/>
</dbReference>
<evidence type="ECO:0000313" key="7">
    <source>
        <dbReference type="EMBL" id="MFL9845595.1"/>
    </source>
</evidence>
<dbReference type="NCBIfam" id="TIGR01730">
    <property type="entry name" value="RND_mfp"/>
    <property type="match status" value="1"/>
</dbReference>
<dbReference type="SUPFAM" id="SSF111369">
    <property type="entry name" value="HlyD-like secretion proteins"/>
    <property type="match status" value="1"/>
</dbReference>
<dbReference type="InterPro" id="IPR006143">
    <property type="entry name" value="RND_pump_MFP"/>
</dbReference>
<organism evidence="7 8">
    <name type="scientific">Flavobacterium rhizosphaerae</name>
    <dbReference type="NCBI Taxonomy" id="3163298"/>
    <lineage>
        <taxon>Bacteria</taxon>
        <taxon>Pseudomonadati</taxon>
        <taxon>Bacteroidota</taxon>
        <taxon>Flavobacteriia</taxon>
        <taxon>Flavobacteriales</taxon>
        <taxon>Flavobacteriaceae</taxon>
        <taxon>Flavobacterium</taxon>
    </lineage>
</organism>
<gene>
    <name evidence="7" type="ORF">ABS766_14325</name>
</gene>
<feature type="domain" description="YknX-like beta-barrel" evidence="6">
    <location>
        <begin position="201"/>
        <end position="248"/>
    </location>
</feature>
<reference evidence="7 8" key="1">
    <citation type="submission" date="2024-06" db="EMBL/GenBank/DDBJ databases">
        <authorList>
            <person name="Kaempfer P."/>
            <person name="Viver T."/>
        </authorList>
    </citation>
    <scope>NUCLEOTIDE SEQUENCE [LARGE SCALE GENOMIC DNA]</scope>
    <source>
        <strain evidence="7 8">ST-119</strain>
    </source>
</reference>
<evidence type="ECO:0000259" key="5">
    <source>
        <dbReference type="Pfam" id="PF25989"/>
    </source>
</evidence>
<sequence length="352" mass="38477">MKKKHIIIIIIVAIIGLIVITLISNKNELDHNKEKTKAEAIHIPVTAVPVKEQEREISILKTGALAPFKEAKVISVASGNVQRLSFNLGDNVEEGQILAVIDTKLLQLDLQRSESNVAKLRRDLQTYTELLEGNAATQEKVNEIRQNYQVAVNEAQQIRRQITDASIKAPTTGVVGSKLVEEGVYVTAGSEIASVVNLSQLKVQVNLTESEVYQVAVGQQVKLTTDVYPGKEFSGTIYYISPQADQSHNYRVEIIAANVKDAPLRSGTFINADFSRKTHQNILLIPREALTESARDASVYVVSGNKAVLRQITTGADYGNSIQVLKGLEKGEVVITSGQINLRDGALISISK</sequence>
<keyword evidence="3" id="KW-0472">Membrane</keyword>
<keyword evidence="3" id="KW-1133">Transmembrane helix</keyword>
<evidence type="ECO:0000259" key="6">
    <source>
        <dbReference type="Pfam" id="PF25990"/>
    </source>
</evidence>
<protein>
    <submittedName>
        <fullName evidence="7">Efflux RND transporter periplasmic adaptor subunit</fullName>
    </submittedName>
</protein>
<comment type="caution">
    <text evidence="7">The sequence shown here is derived from an EMBL/GenBank/DDBJ whole genome shotgun (WGS) entry which is preliminary data.</text>
</comment>
<dbReference type="InterPro" id="IPR058636">
    <property type="entry name" value="Beta-barrel_YknX"/>
</dbReference>
<evidence type="ECO:0000256" key="3">
    <source>
        <dbReference type="SAM" id="Phobius"/>
    </source>
</evidence>
<evidence type="ECO:0000256" key="1">
    <source>
        <dbReference type="ARBA" id="ARBA00009477"/>
    </source>
</evidence>
<name>A0ABW8Z237_9FLAO</name>
<dbReference type="Pfam" id="PF25917">
    <property type="entry name" value="BSH_RND"/>
    <property type="match status" value="1"/>
</dbReference>
<evidence type="ECO:0000259" key="4">
    <source>
        <dbReference type="Pfam" id="PF25917"/>
    </source>
</evidence>
<dbReference type="Proteomes" id="UP001629156">
    <property type="component" value="Unassembled WGS sequence"/>
</dbReference>
<keyword evidence="2" id="KW-0175">Coiled coil</keyword>
<keyword evidence="8" id="KW-1185">Reference proteome</keyword>
<feature type="domain" description="Multidrug resistance protein MdtA-like barrel-sandwich hybrid" evidence="4">
    <location>
        <begin position="71"/>
        <end position="196"/>
    </location>
</feature>
<dbReference type="InterPro" id="IPR058625">
    <property type="entry name" value="MdtA-like_BSH"/>
</dbReference>
<dbReference type="InterPro" id="IPR058637">
    <property type="entry name" value="YknX-like_C"/>
</dbReference>
<dbReference type="Gene3D" id="2.40.30.170">
    <property type="match status" value="1"/>
</dbReference>
<dbReference type="PANTHER" id="PTHR30469">
    <property type="entry name" value="MULTIDRUG RESISTANCE PROTEIN MDTA"/>
    <property type="match status" value="1"/>
</dbReference>
<proteinExistence type="inferred from homology"/>
<keyword evidence="3" id="KW-0812">Transmembrane</keyword>
<evidence type="ECO:0000256" key="2">
    <source>
        <dbReference type="SAM" id="Coils"/>
    </source>
</evidence>
<comment type="similarity">
    <text evidence="1">Belongs to the membrane fusion protein (MFP) (TC 8.A.1) family.</text>
</comment>
<feature type="coiled-coil region" evidence="2">
    <location>
        <begin position="103"/>
        <end position="161"/>
    </location>
</feature>
<feature type="transmembrane region" description="Helical" evidence="3">
    <location>
        <begin position="6"/>
        <end position="25"/>
    </location>
</feature>
<feature type="domain" description="YknX-like C-terminal permuted SH3-like" evidence="5">
    <location>
        <begin position="284"/>
        <end position="348"/>
    </location>
</feature>